<dbReference type="AlphaFoldDB" id="N6VP32"/>
<evidence type="ECO:0000313" key="2">
    <source>
        <dbReference type="Proteomes" id="UP000053695"/>
    </source>
</evidence>
<proteinExistence type="predicted"/>
<gene>
    <name evidence="1" type="ORF">J422_06927</name>
</gene>
<accession>N6VP32</accession>
<keyword evidence="1" id="KW-0067">ATP-binding</keyword>
<dbReference type="GO" id="GO:0004386">
    <property type="term" value="F:helicase activity"/>
    <property type="evidence" value="ECO:0007669"/>
    <property type="project" value="UniProtKB-KW"/>
</dbReference>
<protein>
    <submittedName>
        <fullName evidence="1">DEAD/DEAH box helicase</fullName>
    </submittedName>
</protein>
<comment type="caution">
    <text evidence="1">The sequence shown here is derived from an EMBL/GenBank/DDBJ whole genome shotgun (WGS) entry which is preliminary data.</text>
</comment>
<name>N6VP32_9EURY</name>
<keyword evidence="1" id="KW-0347">Helicase</keyword>
<dbReference type="Proteomes" id="UP000053695">
    <property type="component" value="Unassembled WGS sequence"/>
</dbReference>
<sequence length="96" mass="11395">MLIIRKIKKKDEIEIVKVENIDEGVEVRNSNKIFANYKKVGDRYKLYRCRLGDKLIQPSKVLELLKKEKIAIVKDKSLEELLKSYHLKFDYINLCP</sequence>
<keyword evidence="1" id="KW-0547">Nucleotide-binding</keyword>
<dbReference type="EMBL" id="APMM01000065">
    <property type="protein sequence ID" value="ENN95600.1"/>
    <property type="molecule type" value="Genomic_DNA"/>
</dbReference>
<organism evidence="1 2">
    <name type="scientific">Methanocaldococcus villosus KIN24-T80</name>
    <dbReference type="NCBI Taxonomy" id="1069083"/>
    <lineage>
        <taxon>Archaea</taxon>
        <taxon>Methanobacteriati</taxon>
        <taxon>Methanobacteriota</taxon>
        <taxon>Methanomada group</taxon>
        <taxon>Methanococci</taxon>
        <taxon>Methanococcales</taxon>
        <taxon>Methanocaldococcaceae</taxon>
        <taxon>Methanocaldococcus</taxon>
    </lineage>
</organism>
<keyword evidence="1" id="KW-0378">Hydrolase</keyword>
<reference evidence="1 2" key="1">
    <citation type="journal article" date="2013" name="Genome Announc.">
        <title>Draft Genome Sequence of a Highly Flagellated, Fast-Swimming Archaeon, Methanocaldococcus villosus Strain KIN24-T80 (DSM 22612).</title>
        <authorList>
            <person name="Thennarasu S."/>
            <person name="Polireddy D."/>
            <person name="Antony A."/>
            <person name="Yada M.R."/>
            <person name="Algarawi S."/>
            <person name="Sivakumar N."/>
        </authorList>
    </citation>
    <scope>NUCLEOTIDE SEQUENCE [LARGE SCALE GENOMIC DNA]</scope>
    <source>
        <strain evidence="1 2">KIN24-T80</strain>
    </source>
</reference>
<feature type="non-terminal residue" evidence="1">
    <location>
        <position position="96"/>
    </location>
</feature>
<keyword evidence="2" id="KW-1185">Reference proteome</keyword>
<evidence type="ECO:0000313" key="1">
    <source>
        <dbReference type="EMBL" id="ENN95600.1"/>
    </source>
</evidence>